<dbReference type="Proteomes" id="UP000515123">
    <property type="component" value="Unplaced"/>
</dbReference>
<evidence type="ECO:0000313" key="3">
    <source>
        <dbReference type="RefSeq" id="XP_020081980.1"/>
    </source>
</evidence>
<organism evidence="2 3">
    <name type="scientific">Ananas comosus</name>
    <name type="common">Pineapple</name>
    <name type="synonym">Ananas ananas</name>
    <dbReference type="NCBI Taxonomy" id="4615"/>
    <lineage>
        <taxon>Eukaryota</taxon>
        <taxon>Viridiplantae</taxon>
        <taxon>Streptophyta</taxon>
        <taxon>Embryophyta</taxon>
        <taxon>Tracheophyta</taxon>
        <taxon>Spermatophyta</taxon>
        <taxon>Magnoliopsida</taxon>
        <taxon>Liliopsida</taxon>
        <taxon>Poales</taxon>
        <taxon>Bromeliaceae</taxon>
        <taxon>Bromelioideae</taxon>
        <taxon>Ananas</taxon>
    </lineage>
</organism>
<feature type="region of interest" description="Disordered" evidence="1">
    <location>
        <begin position="90"/>
        <end position="135"/>
    </location>
</feature>
<feature type="compositionally biased region" description="Low complexity" evidence="1">
    <location>
        <begin position="12"/>
        <end position="21"/>
    </location>
</feature>
<feature type="region of interest" description="Disordered" evidence="1">
    <location>
        <begin position="1"/>
        <end position="48"/>
    </location>
</feature>
<reference evidence="2" key="1">
    <citation type="journal article" date="2015" name="Nat. Genet.">
        <title>The pineapple genome and the evolution of CAM photosynthesis.</title>
        <authorList>
            <person name="Ming R."/>
            <person name="VanBuren R."/>
            <person name="Wai C.M."/>
            <person name="Tang H."/>
            <person name="Schatz M.C."/>
            <person name="Bowers J.E."/>
            <person name="Lyons E."/>
            <person name="Wang M.L."/>
            <person name="Chen J."/>
            <person name="Biggers E."/>
            <person name="Zhang J."/>
            <person name="Huang L."/>
            <person name="Zhang L."/>
            <person name="Miao W."/>
            <person name="Zhang J."/>
            <person name="Ye Z."/>
            <person name="Miao C."/>
            <person name="Lin Z."/>
            <person name="Wang H."/>
            <person name="Zhou H."/>
            <person name="Yim W.C."/>
            <person name="Priest H.D."/>
            <person name="Zheng C."/>
            <person name="Woodhouse M."/>
            <person name="Edger P.P."/>
            <person name="Guyot R."/>
            <person name="Guo H.B."/>
            <person name="Guo H."/>
            <person name="Zheng G."/>
            <person name="Singh R."/>
            <person name="Sharma A."/>
            <person name="Min X."/>
            <person name="Zheng Y."/>
            <person name="Lee H."/>
            <person name="Gurtowski J."/>
            <person name="Sedlazeck F.J."/>
            <person name="Harkess A."/>
            <person name="McKain M.R."/>
            <person name="Liao Z."/>
            <person name="Fang J."/>
            <person name="Liu J."/>
            <person name="Zhang X."/>
            <person name="Zhang Q."/>
            <person name="Hu W."/>
            <person name="Qin Y."/>
            <person name="Wang K."/>
            <person name="Chen L.Y."/>
            <person name="Shirley N."/>
            <person name="Lin Y.R."/>
            <person name="Liu L.Y."/>
            <person name="Hernandez A.G."/>
            <person name="Wright C.L."/>
            <person name="Bulone V."/>
            <person name="Tuskan G.A."/>
            <person name="Heath K."/>
            <person name="Zee F."/>
            <person name="Moore P.H."/>
            <person name="Sunkar R."/>
            <person name="Leebens-Mack J.H."/>
            <person name="Mockler T."/>
            <person name="Bennetzen J.L."/>
            <person name="Freeling M."/>
            <person name="Sankoff D."/>
            <person name="Paterson A.H."/>
            <person name="Zhu X."/>
            <person name="Yang X."/>
            <person name="Smith J.A."/>
            <person name="Cushman J.C."/>
            <person name="Paull R.E."/>
            <person name="Yu Q."/>
        </authorList>
    </citation>
    <scope>NUCLEOTIDE SEQUENCE [LARGE SCALE GENOMIC DNA]</scope>
    <source>
        <strain evidence="2">cv. F153</strain>
    </source>
</reference>
<accession>A0A6P5EKR5</accession>
<proteinExistence type="predicted"/>
<gene>
    <name evidence="3" type="primary">LOC109705640</name>
</gene>
<dbReference type="GeneID" id="109705640"/>
<protein>
    <submittedName>
        <fullName evidence="3">Neural Wiskott-Aldrich syndrome protein-like</fullName>
    </submittedName>
</protein>
<dbReference type="AlphaFoldDB" id="A0A6P5EKR5"/>
<evidence type="ECO:0000256" key="1">
    <source>
        <dbReference type="SAM" id="MobiDB-lite"/>
    </source>
</evidence>
<feature type="compositionally biased region" description="Pro residues" evidence="1">
    <location>
        <begin position="1"/>
        <end position="11"/>
    </location>
</feature>
<feature type="compositionally biased region" description="Pro residues" evidence="1">
    <location>
        <begin position="27"/>
        <end position="44"/>
    </location>
</feature>
<evidence type="ECO:0000313" key="2">
    <source>
        <dbReference type="Proteomes" id="UP000515123"/>
    </source>
</evidence>
<dbReference type="RefSeq" id="XP_020081980.1">
    <property type="nucleotide sequence ID" value="XM_020226391.1"/>
</dbReference>
<reference evidence="3" key="2">
    <citation type="submission" date="2025-08" db="UniProtKB">
        <authorList>
            <consortium name="RefSeq"/>
        </authorList>
    </citation>
    <scope>IDENTIFICATION</scope>
    <source>
        <tissue evidence="3">Leaf</tissue>
    </source>
</reference>
<sequence>MAPLAFPPPTLPAAILPATEAGRGGGGPPPPRPPSSAAAPPPPPEEPKKVFWPFFLKWREEEKRKPDKVSFPRATSFPTLRLLNGLPIVEGAIYSPPPPPEWGGGEKKERSPPEERRGEEKQADRVSFPQSSAFPTLRLGDDSAVVKVLKGKP</sequence>
<feature type="compositionally biased region" description="Basic and acidic residues" evidence="1">
    <location>
        <begin position="104"/>
        <end position="124"/>
    </location>
</feature>
<name>A0A6P5EKR5_ANACO</name>
<keyword evidence="2" id="KW-1185">Reference proteome</keyword>